<feature type="modified residue" description="4-aspartylphosphate" evidence="2">
    <location>
        <position position="63"/>
    </location>
</feature>
<dbReference type="KEGG" id="acoa:RB602_08115"/>
<dbReference type="AlphaFoldDB" id="A0AA97F5J8"/>
<evidence type="ECO:0000256" key="2">
    <source>
        <dbReference type="PROSITE-ProRule" id="PRU00169"/>
    </source>
</evidence>
<dbReference type="RefSeq" id="WP_317080061.1">
    <property type="nucleotide sequence ID" value="NZ_CP136594.1"/>
</dbReference>
<feature type="domain" description="Response regulatory" evidence="3">
    <location>
        <begin position="13"/>
        <end position="122"/>
    </location>
</feature>
<organism evidence="4 5">
    <name type="scientific">Alterisphingorhabdus coralli</name>
    <dbReference type="NCBI Taxonomy" id="3071408"/>
    <lineage>
        <taxon>Bacteria</taxon>
        <taxon>Pseudomonadati</taxon>
        <taxon>Pseudomonadota</taxon>
        <taxon>Alphaproteobacteria</taxon>
        <taxon>Sphingomonadales</taxon>
        <taxon>Sphingomonadaceae</taxon>
        <taxon>Alterisphingorhabdus (ex Yan et al. 2024)</taxon>
    </lineage>
</organism>
<sequence>MAFFKRFKRSINTVLIVEDEPLVAFDNELHLGDAGYSVVATVDSAAEALASIARDKPDMVVTDVRLSGEGDGVDVARAAHDAHIPVIFVTGACPLEAQKLAAGCLVKPYGPRDLVRAVETVDRIIRGETPAKIPQTLTLYHPH</sequence>
<dbReference type="InterPro" id="IPR001789">
    <property type="entry name" value="Sig_transdc_resp-reg_receiver"/>
</dbReference>
<proteinExistence type="predicted"/>
<keyword evidence="1 2" id="KW-0597">Phosphoprotein</keyword>
<accession>A0AA97F5J8</accession>
<dbReference type="PANTHER" id="PTHR44591">
    <property type="entry name" value="STRESS RESPONSE REGULATOR PROTEIN 1"/>
    <property type="match status" value="1"/>
</dbReference>
<evidence type="ECO:0000259" key="3">
    <source>
        <dbReference type="PROSITE" id="PS50110"/>
    </source>
</evidence>
<dbReference type="InterPro" id="IPR050595">
    <property type="entry name" value="Bact_response_regulator"/>
</dbReference>
<dbReference type="GO" id="GO:0000160">
    <property type="term" value="P:phosphorelay signal transduction system"/>
    <property type="evidence" value="ECO:0007669"/>
    <property type="project" value="InterPro"/>
</dbReference>
<name>A0AA97F5J8_9SPHN</name>
<dbReference type="InterPro" id="IPR011006">
    <property type="entry name" value="CheY-like_superfamily"/>
</dbReference>
<evidence type="ECO:0000256" key="1">
    <source>
        <dbReference type="ARBA" id="ARBA00022553"/>
    </source>
</evidence>
<dbReference type="Gene3D" id="3.40.50.2300">
    <property type="match status" value="1"/>
</dbReference>
<reference evidence="4 5" key="1">
    <citation type="submission" date="2023-10" db="EMBL/GenBank/DDBJ databases">
        <title>Complete genome sequence of a Sphingomonadaceae bacterium.</title>
        <authorList>
            <person name="Yan C."/>
        </authorList>
    </citation>
    <scope>NUCLEOTIDE SEQUENCE [LARGE SCALE GENOMIC DNA]</scope>
    <source>
        <strain evidence="4 5">SCSIO 66989</strain>
    </source>
</reference>
<dbReference type="PANTHER" id="PTHR44591:SF3">
    <property type="entry name" value="RESPONSE REGULATORY DOMAIN-CONTAINING PROTEIN"/>
    <property type="match status" value="1"/>
</dbReference>
<dbReference type="SMART" id="SM00448">
    <property type="entry name" value="REC"/>
    <property type="match status" value="1"/>
</dbReference>
<dbReference type="PROSITE" id="PS50110">
    <property type="entry name" value="RESPONSE_REGULATORY"/>
    <property type="match status" value="1"/>
</dbReference>
<dbReference type="Proteomes" id="UP001302429">
    <property type="component" value="Chromosome"/>
</dbReference>
<evidence type="ECO:0000313" key="4">
    <source>
        <dbReference type="EMBL" id="WOE73836.1"/>
    </source>
</evidence>
<protein>
    <submittedName>
        <fullName evidence="4">Response regulator</fullName>
    </submittedName>
</protein>
<dbReference type="EMBL" id="CP136594">
    <property type="protein sequence ID" value="WOE73836.1"/>
    <property type="molecule type" value="Genomic_DNA"/>
</dbReference>
<gene>
    <name evidence="4" type="ORF">RB602_08115</name>
</gene>
<dbReference type="SUPFAM" id="SSF52172">
    <property type="entry name" value="CheY-like"/>
    <property type="match status" value="1"/>
</dbReference>
<keyword evidence="5" id="KW-1185">Reference proteome</keyword>
<dbReference type="Pfam" id="PF00072">
    <property type="entry name" value="Response_reg"/>
    <property type="match status" value="1"/>
</dbReference>
<evidence type="ECO:0000313" key="5">
    <source>
        <dbReference type="Proteomes" id="UP001302429"/>
    </source>
</evidence>